<reference evidence="1" key="1">
    <citation type="submission" date="2023-01" db="EMBL/GenBank/DDBJ databases">
        <title>Genome assembly of the deep-sea coral Lophelia pertusa.</title>
        <authorList>
            <person name="Herrera S."/>
            <person name="Cordes E."/>
        </authorList>
    </citation>
    <scope>NUCLEOTIDE SEQUENCE</scope>
    <source>
        <strain evidence="1">USNM1676648</strain>
        <tissue evidence="1">Polyp</tissue>
    </source>
</reference>
<protein>
    <submittedName>
        <fullName evidence="1">Uncharacterized protein</fullName>
    </submittedName>
</protein>
<dbReference type="AlphaFoldDB" id="A0A9W9ZGM8"/>
<gene>
    <name evidence="1" type="ORF">OS493_007009</name>
</gene>
<proteinExistence type="predicted"/>
<evidence type="ECO:0000313" key="2">
    <source>
        <dbReference type="Proteomes" id="UP001163046"/>
    </source>
</evidence>
<dbReference type="EMBL" id="MU826352">
    <property type="protein sequence ID" value="KAJ7380644.1"/>
    <property type="molecule type" value="Genomic_DNA"/>
</dbReference>
<comment type="caution">
    <text evidence="1">The sequence shown here is derived from an EMBL/GenBank/DDBJ whole genome shotgun (WGS) entry which is preliminary data.</text>
</comment>
<dbReference type="Proteomes" id="UP001163046">
    <property type="component" value="Unassembled WGS sequence"/>
</dbReference>
<name>A0A9W9ZGM8_9CNID</name>
<sequence>MTNEQQRRLSVRIANKRKLQEILHVSRGQGRRLKCEENPLLVPLLEYAFMEADIHERGGGVQSHPRLIEDTLYRTPQSNTDMKHDCAKNVNTCVVDSKDAKSIVPGDIAPVQKPMKTWKQRSGILPDHDWEQGRANAVTPMAHLFLETKSIVDTEQVFIPLTGSAAGVLVTRTGQAVNLIYLSHYEPETVLRCFNKLFFLLAQPSLDRFFRNPDTGQLKENFVFIGYYNLFVFITQILIIEQKADRKNGESEKEKAVGESTDDGVLSMDSSASSASILQEGAKVKVFWSLEDVKDTGWHEGWYMAVEKDVVDEQAETAGIVYVVEPSQRYEICVKELLEEGTIMIYDGNEIEQFYEVGARVKVKWTKGEIGDTNWRRGWYVGEVQECDSEQDEITVQFDAEQESTYVYEVTPCLAEGKLRMVKPVF</sequence>
<organism evidence="1 2">
    <name type="scientific">Desmophyllum pertusum</name>
    <dbReference type="NCBI Taxonomy" id="174260"/>
    <lineage>
        <taxon>Eukaryota</taxon>
        <taxon>Metazoa</taxon>
        <taxon>Cnidaria</taxon>
        <taxon>Anthozoa</taxon>
        <taxon>Hexacorallia</taxon>
        <taxon>Scleractinia</taxon>
        <taxon>Caryophylliina</taxon>
        <taxon>Caryophylliidae</taxon>
        <taxon>Desmophyllum</taxon>
    </lineage>
</organism>
<evidence type="ECO:0000313" key="1">
    <source>
        <dbReference type="EMBL" id="KAJ7380644.1"/>
    </source>
</evidence>
<accession>A0A9W9ZGM8</accession>
<keyword evidence="2" id="KW-1185">Reference proteome</keyword>
<dbReference type="OrthoDB" id="5984203at2759"/>